<evidence type="ECO:0000313" key="2">
    <source>
        <dbReference type="EMBL" id="VAX40794.1"/>
    </source>
</evidence>
<reference evidence="2" key="1">
    <citation type="submission" date="2018-06" db="EMBL/GenBank/DDBJ databases">
        <authorList>
            <person name="Zhirakovskaya E."/>
        </authorList>
    </citation>
    <scope>NUCLEOTIDE SEQUENCE</scope>
</reference>
<name>A0A3B1DWW0_9ZZZZ</name>
<feature type="non-terminal residue" evidence="2">
    <location>
        <position position="1"/>
    </location>
</feature>
<keyword evidence="1" id="KW-0812">Transmembrane</keyword>
<keyword evidence="1" id="KW-0472">Membrane</keyword>
<keyword evidence="1" id="KW-1133">Transmembrane helix</keyword>
<dbReference type="EMBL" id="UOGK01000445">
    <property type="protein sequence ID" value="VAX40794.1"/>
    <property type="molecule type" value="Genomic_DNA"/>
</dbReference>
<dbReference type="AlphaFoldDB" id="A0A3B1DWW0"/>
<evidence type="ECO:0000256" key="1">
    <source>
        <dbReference type="SAM" id="Phobius"/>
    </source>
</evidence>
<feature type="transmembrane region" description="Helical" evidence="1">
    <location>
        <begin position="20"/>
        <end position="40"/>
    </location>
</feature>
<accession>A0A3B1DWW0</accession>
<protein>
    <submittedName>
        <fullName evidence="2">Uncharacterized protein</fullName>
    </submittedName>
</protein>
<sequence length="50" mass="5172">AMLVPAGGWADFSFARSAPLLGEVLIGWLLAGLVIAVILGGKPIRKKVKA</sequence>
<gene>
    <name evidence="2" type="ORF">MNBD_PLANCTO03-2153</name>
</gene>
<organism evidence="2">
    <name type="scientific">hydrothermal vent metagenome</name>
    <dbReference type="NCBI Taxonomy" id="652676"/>
    <lineage>
        <taxon>unclassified sequences</taxon>
        <taxon>metagenomes</taxon>
        <taxon>ecological metagenomes</taxon>
    </lineage>
</organism>
<proteinExistence type="predicted"/>